<proteinExistence type="predicted"/>
<dbReference type="HOGENOM" id="CLU_2701123_0_0_9"/>
<sequence length="73" mass="8225">MRIKYATMGILTGIFIIAFLRWIGVPISAFNVFSLLGDPSPLKSILVVIFLLALIYFLFKKPTTNRGGNYEEN</sequence>
<feature type="transmembrane region" description="Helical" evidence="1">
    <location>
        <begin position="42"/>
        <end position="59"/>
    </location>
</feature>
<reference evidence="2 3" key="2">
    <citation type="journal article" date="2002" name="Nucleic Acids Res.">
        <title>Genome sequence of Oceanobacillus iheyensis isolated from the Iheya Ridge and its unexpected adaptive capabilities to extreme environments.</title>
        <authorList>
            <person name="Takami H."/>
            <person name="Takaki Y."/>
            <person name="Uchiyama I."/>
        </authorList>
    </citation>
    <scope>NUCLEOTIDE SEQUENCE [LARGE SCALE GENOMIC DNA]</scope>
    <source>
        <strain evidence="3">DSM 14371 / CIP 107618 / JCM 11309 / KCTC 3954 / HTE831</strain>
    </source>
</reference>
<evidence type="ECO:0000313" key="3">
    <source>
        <dbReference type="Proteomes" id="UP000000822"/>
    </source>
</evidence>
<protein>
    <submittedName>
        <fullName evidence="2">Uncharacterized protein</fullName>
    </submittedName>
</protein>
<keyword evidence="1" id="KW-0472">Membrane</keyword>
<reference evidence="2 3" key="1">
    <citation type="journal article" date="2001" name="FEMS Microbiol. Lett.">
        <title>Oceanobacillus iheyensis gen. nov., sp. nov., a deep-sea extremely halotolerant and alkaliphilic species isolated from a depth of 1050 m on the Iheya Ridge.</title>
        <authorList>
            <person name="Lu J."/>
            <person name="Nogi Y."/>
            <person name="Takami H."/>
        </authorList>
    </citation>
    <scope>NUCLEOTIDE SEQUENCE [LARGE SCALE GENOMIC DNA]</scope>
    <source>
        <strain evidence="3">DSM 14371 / CIP 107618 / JCM 11309 / KCTC 3954 / HTE831</strain>
    </source>
</reference>
<accession>Q8EL48</accession>
<dbReference type="RefSeq" id="WP_011067781.1">
    <property type="nucleotide sequence ID" value="NC_004193.1"/>
</dbReference>
<gene>
    <name evidence="2" type="ordered locus">OB3383</name>
</gene>
<keyword evidence="1" id="KW-0812">Transmembrane</keyword>
<dbReference type="KEGG" id="oih:OB3383"/>
<evidence type="ECO:0000313" key="2">
    <source>
        <dbReference type="EMBL" id="BAC15339.1"/>
    </source>
</evidence>
<organism evidence="2 3">
    <name type="scientific">Oceanobacillus iheyensis (strain DSM 14371 / CIP 107618 / JCM 11309 / KCTC 3954 / HTE831)</name>
    <dbReference type="NCBI Taxonomy" id="221109"/>
    <lineage>
        <taxon>Bacteria</taxon>
        <taxon>Bacillati</taxon>
        <taxon>Bacillota</taxon>
        <taxon>Bacilli</taxon>
        <taxon>Bacillales</taxon>
        <taxon>Bacillaceae</taxon>
        <taxon>Oceanobacillus</taxon>
    </lineage>
</organism>
<feature type="transmembrane region" description="Helical" evidence="1">
    <location>
        <begin position="12"/>
        <end position="36"/>
    </location>
</feature>
<evidence type="ECO:0000256" key="1">
    <source>
        <dbReference type="SAM" id="Phobius"/>
    </source>
</evidence>
<dbReference type="EMBL" id="BA000028">
    <property type="protein sequence ID" value="BAC15339.1"/>
    <property type="molecule type" value="Genomic_DNA"/>
</dbReference>
<keyword evidence="3" id="KW-1185">Reference proteome</keyword>
<name>Q8EL48_OCEIH</name>
<dbReference type="Proteomes" id="UP000000822">
    <property type="component" value="Chromosome"/>
</dbReference>
<dbReference type="AlphaFoldDB" id="Q8EL48"/>
<keyword evidence="1" id="KW-1133">Transmembrane helix</keyword>